<evidence type="ECO:0000313" key="3">
    <source>
        <dbReference type="Proteomes" id="UP000265750"/>
    </source>
</evidence>
<comment type="caution">
    <text evidence="2">The sequence shown here is derived from an EMBL/GenBank/DDBJ whole genome shotgun (WGS) entry which is preliminary data.</text>
</comment>
<dbReference type="AlphaFoldDB" id="A0A3A1WJH5"/>
<sequence length="63" mass="7067">MRRPARQRPSSRLPARGEPAWTCPLHSPRRRRSGASASPSRQRSRGRGRETRMRRCGGGQVGS</sequence>
<proteinExistence type="predicted"/>
<evidence type="ECO:0000313" key="2">
    <source>
        <dbReference type="EMBL" id="RIY01300.1"/>
    </source>
</evidence>
<dbReference type="EMBL" id="QYRN01000004">
    <property type="protein sequence ID" value="RIY01300.1"/>
    <property type="molecule type" value="Genomic_DNA"/>
</dbReference>
<dbReference type="Proteomes" id="UP000265750">
    <property type="component" value="Unassembled WGS sequence"/>
</dbReference>
<gene>
    <name evidence="2" type="ORF">D3218_07985</name>
</gene>
<reference evidence="3" key="1">
    <citation type="submission" date="2018-09" db="EMBL/GenBank/DDBJ databases">
        <authorList>
            <person name="Tuo L."/>
        </authorList>
    </citation>
    <scope>NUCLEOTIDE SEQUENCE [LARGE SCALE GENOMIC DNA]</scope>
    <source>
        <strain evidence="3">M2BS4Y-1</strain>
    </source>
</reference>
<accession>A0A3A1WJH5</accession>
<evidence type="ECO:0000256" key="1">
    <source>
        <dbReference type="SAM" id="MobiDB-lite"/>
    </source>
</evidence>
<protein>
    <submittedName>
        <fullName evidence="2">Uncharacterized protein</fullName>
    </submittedName>
</protein>
<organism evidence="2 3">
    <name type="scientific">Aureimonas flava</name>
    <dbReference type="NCBI Taxonomy" id="2320271"/>
    <lineage>
        <taxon>Bacteria</taxon>
        <taxon>Pseudomonadati</taxon>
        <taxon>Pseudomonadota</taxon>
        <taxon>Alphaproteobacteria</taxon>
        <taxon>Hyphomicrobiales</taxon>
        <taxon>Aurantimonadaceae</taxon>
        <taxon>Aureimonas</taxon>
    </lineage>
</organism>
<keyword evidence="3" id="KW-1185">Reference proteome</keyword>
<name>A0A3A1WJH5_9HYPH</name>
<feature type="region of interest" description="Disordered" evidence="1">
    <location>
        <begin position="1"/>
        <end position="63"/>
    </location>
</feature>